<dbReference type="InterPro" id="IPR007560">
    <property type="entry name" value="Restrct_endonuc_IV_Mrr"/>
</dbReference>
<reference evidence="2" key="1">
    <citation type="submission" date="2021-06" db="EMBL/GenBank/DDBJ databases">
        <authorList>
            <person name="Kallberg Y."/>
            <person name="Tangrot J."/>
            <person name="Rosling A."/>
        </authorList>
    </citation>
    <scope>NUCLEOTIDE SEQUENCE</scope>
    <source>
        <strain evidence="2">MA453B</strain>
    </source>
</reference>
<dbReference type="Proteomes" id="UP000789405">
    <property type="component" value="Unassembled WGS sequence"/>
</dbReference>
<evidence type="ECO:0000313" key="2">
    <source>
        <dbReference type="EMBL" id="CAG8645585.1"/>
    </source>
</evidence>
<dbReference type="GO" id="GO:0003677">
    <property type="term" value="F:DNA binding"/>
    <property type="evidence" value="ECO:0007669"/>
    <property type="project" value="InterPro"/>
</dbReference>
<dbReference type="EMBL" id="CAJVPY010005552">
    <property type="protein sequence ID" value="CAG8645585.1"/>
    <property type="molecule type" value="Genomic_DNA"/>
</dbReference>
<dbReference type="AlphaFoldDB" id="A0A9N9GZ58"/>
<dbReference type="GO" id="GO:0004519">
    <property type="term" value="F:endonuclease activity"/>
    <property type="evidence" value="ECO:0007669"/>
    <property type="project" value="InterPro"/>
</dbReference>
<gene>
    <name evidence="2" type="ORF">DERYTH_LOCUS9897</name>
</gene>
<dbReference type="SUPFAM" id="SSF52980">
    <property type="entry name" value="Restriction endonuclease-like"/>
    <property type="match status" value="1"/>
</dbReference>
<dbReference type="GO" id="GO:0009307">
    <property type="term" value="P:DNA restriction-modification system"/>
    <property type="evidence" value="ECO:0007669"/>
    <property type="project" value="InterPro"/>
</dbReference>
<keyword evidence="3" id="KW-1185">Reference proteome</keyword>
<name>A0A9N9GZ58_9GLOM</name>
<proteinExistence type="predicted"/>
<dbReference type="OrthoDB" id="2435773at2759"/>
<evidence type="ECO:0000259" key="1">
    <source>
        <dbReference type="Pfam" id="PF04471"/>
    </source>
</evidence>
<organism evidence="2 3">
    <name type="scientific">Dentiscutata erythropus</name>
    <dbReference type="NCBI Taxonomy" id="1348616"/>
    <lineage>
        <taxon>Eukaryota</taxon>
        <taxon>Fungi</taxon>
        <taxon>Fungi incertae sedis</taxon>
        <taxon>Mucoromycota</taxon>
        <taxon>Glomeromycotina</taxon>
        <taxon>Glomeromycetes</taxon>
        <taxon>Diversisporales</taxon>
        <taxon>Gigasporaceae</taxon>
        <taxon>Dentiscutata</taxon>
    </lineage>
</organism>
<feature type="domain" description="Restriction endonuclease type IV Mrr" evidence="1">
    <location>
        <begin position="48"/>
        <end position="126"/>
    </location>
</feature>
<dbReference type="GO" id="GO:0006302">
    <property type="term" value="P:double-strand break repair"/>
    <property type="evidence" value="ECO:0007669"/>
    <property type="project" value="UniProtKB-ARBA"/>
</dbReference>
<dbReference type="Gene3D" id="3.40.1350.10">
    <property type="match status" value="1"/>
</dbReference>
<accession>A0A9N9GZ58</accession>
<protein>
    <submittedName>
        <fullName evidence="2">1866_t:CDS:1</fullName>
    </submittedName>
</protein>
<feature type="non-terminal residue" evidence="2">
    <location>
        <position position="186"/>
    </location>
</feature>
<sequence>MRSTDTYQVEVDERKGPDPFVTLSSTSKGNDLEFIAFRILKRTMKIDCPDGDGGIDIFGNFEGYLILIQCKNYIDAKVSIDEIRAFEGMMSKYPKNTTIGIYVTFVTDGYSRFAIERAESSKLNLLLTNVSNMRQDILNYMSKKLDKDSEEENHIIEEIIFKAEEEIRAMNEDHKRRIADLEKKVD</sequence>
<dbReference type="InterPro" id="IPR011856">
    <property type="entry name" value="tRNA_endonuc-like_dom_sf"/>
</dbReference>
<dbReference type="InterPro" id="IPR011335">
    <property type="entry name" value="Restrct_endonuc-II-like"/>
</dbReference>
<dbReference type="Pfam" id="PF04471">
    <property type="entry name" value="Mrr_cat"/>
    <property type="match status" value="1"/>
</dbReference>
<comment type="caution">
    <text evidence="2">The sequence shown here is derived from an EMBL/GenBank/DDBJ whole genome shotgun (WGS) entry which is preliminary data.</text>
</comment>
<evidence type="ECO:0000313" key="3">
    <source>
        <dbReference type="Proteomes" id="UP000789405"/>
    </source>
</evidence>